<dbReference type="EMBL" id="BKCJ010006034">
    <property type="protein sequence ID" value="GEU69983.1"/>
    <property type="molecule type" value="Genomic_DNA"/>
</dbReference>
<name>A0A6L2M7G4_TANCI</name>
<dbReference type="Pfam" id="PF25597">
    <property type="entry name" value="SH3_retrovirus"/>
    <property type="match status" value="1"/>
</dbReference>
<evidence type="ECO:0000259" key="1">
    <source>
        <dbReference type="Pfam" id="PF25597"/>
    </source>
</evidence>
<sequence>MRGSEYGEQDRKAAILYEYETFRATEGEKLLDTYLRYLQYDDNSNNDGLFMDNDDDQEIFHDAIESASKIFNENHIVSQTDHDESKVDHNDSEENDVDKLIKKFNQKIAKCQKYIEKANQQNTRSDYACNDAMNVSCNSRLYAFYDVNDLFVFDDVIIRNSQVSKMPFRKKPRDSLNVCSRDNLNNLLPRTLSRCYILNDYVDFGKLKTKKDIGVFVGYSKESASFINYNKHNRKIHENVNVNFDEISEMASKQFNLEQITKTLTMNVENSNVEIPSYEEEVFHESSESFQEEYSSFSLNDDVQQSSKEVTVPSSNTHLVSNESVPNVNEASTPHNVFNERLEDAYFDKSTTLHDPSNVYTFYQPYPHDKMWTKDHPLHKIISDLKSSVRTRGQLANSCLFVCLLSNIEPANEAEALKDADWVSEMQEERD</sequence>
<evidence type="ECO:0000313" key="2">
    <source>
        <dbReference type="EMBL" id="GEU69983.1"/>
    </source>
</evidence>
<dbReference type="AlphaFoldDB" id="A0A6L2M7G4"/>
<protein>
    <recommendedName>
        <fullName evidence="1">Retroviral polymerase SH3-like domain-containing protein</fullName>
    </recommendedName>
</protein>
<reference evidence="2" key="1">
    <citation type="journal article" date="2019" name="Sci. Rep.">
        <title>Draft genome of Tanacetum cinerariifolium, the natural source of mosquito coil.</title>
        <authorList>
            <person name="Yamashiro T."/>
            <person name="Shiraishi A."/>
            <person name="Satake H."/>
            <person name="Nakayama K."/>
        </authorList>
    </citation>
    <scope>NUCLEOTIDE SEQUENCE</scope>
</reference>
<proteinExistence type="predicted"/>
<organism evidence="2">
    <name type="scientific">Tanacetum cinerariifolium</name>
    <name type="common">Dalmatian daisy</name>
    <name type="synonym">Chrysanthemum cinerariifolium</name>
    <dbReference type="NCBI Taxonomy" id="118510"/>
    <lineage>
        <taxon>Eukaryota</taxon>
        <taxon>Viridiplantae</taxon>
        <taxon>Streptophyta</taxon>
        <taxon>Embryophyta</taxon>
        <taxon>Tracheophyta</taxon>
        <taxon>Spermatophyta</taxon>
        <taxon>Magnoliopsida</taxon>
        <taxon>eudicotyledons</taxon>
        <taxon>Gunneridae</taxon>
        <taxon>Pentapetalae</taxon>
        <taxon>asterids</taxon>
        <taxon>campanulids</taxon>
        <taxon>Asterales</taxon>
        <taxon>Asteraceae</taxon>
        <taxon>Asteroideae</taxon>
        <taxon>Anthemideae</taxon>
        <taxon>Anthemidinae</taxon>
        <taxon>Tanacetum</taxon>
    </lineage>
</organism>
<accession>A0A6L2M7G4</accession>
<feature type="domain" description="Retroviral polymerase SH3-like" evidence="1">
    <location>
        <begin position="193"/>
        <end position="248"/>
    </location>
</feature>
<dbReference type="InterPro" id="IPR057670">
    <property type="entry name" value="SH3_retrovirus"/>
</dbReference>
<gene>
    <name evidence="2" type="ORF">Tci_041961</name>
</gene>
<comment type="caution">
    <text evidence="2">The sequence shown here is derived from an EMBL/GenBank/DDBJ whole genome shotgun (WGS) entry which is preliminary data.</text>
</comment>